<proteinExistence type="predicted"/>
<dbReference type="InParanoid" id="I1CFJ5"/>
<dbReference type="RefSeq" id="XP_067522621.1">
    <property type="nucleotide sequence ID" value="XM_067666520.1"/>
</dbReference>
<dbReference type="Proteomes" id="UP000009138">
    <property type="component" value="Unassembled WGS sequence"/>
</dbReference>
<keyword evidence="2" id="KW-1185">Reference proteome</keyword>
<dbReference type="OrthoDB" id="2266444at2759"/>
<dbReference type="AlphaFoldDB" id="I1CFJ5"/>
<dbReference type="GeneID" id="93618901"/>
<organism evidence="1 2">
    <name type="scientific">Rhizopus delemar (strain RA 99-880 / ATCC MYA-4621 / FGSC 9543 / NRRL 43880)</name>
    <name type="common">Mucormycosis agent</name>
    <name type="synonym">Rhizopus arrhizus var. delemar</name>
    <dbReference type="NCBI Taxonomy" id="246409"/>
    <lineage>
        <taxon>Eukaryota</taxon>
        <taxon>Fungi</taxon>
        <taxon>Fungi incertae sedis</taxon>
        <taxon>Mucoromycota</taxon>
        <taxon>Mucoromycotina</taxon>
        <taxon>Mucoromycetes</taxon>
        <taxon>Mucorales</taxon>
        <taxon>Mucorineae</taxon>
        <taxon>Rhizopodaceae</taxon>
        <taxon>Rhizopus</taxon>
    </lineage>
</organism>
<protein>
    <submittedName>
        <fullName evidence="1">Uncharacterized protein</fullName>
    </submittedName>
</protein>
<name>I1CFJ5_RHIO9</name>
<evidence type="ECO:0000313" key="1">
    <source>
        <dbReference type="EMBL" id="EIE87225.1"/>
    </source>
</evidence>
<accession>I1CFJ5</accession>
<evidence type="ECO:0000313" key="2">
    <source>
        <dbReference type="Proteomes" id="UP000009138"/>
    </source>
</evidence>
<gene>
    <name evidence="1" type="ORF">RO3G_11936</name>
</gene>
<reference evidence="1 2" key="1">
    <citation type="journal article" date="2009" name="PLoS Genet.">
        <title>Genomic analysis of the basal lineage fungus Rhizopus oryzae reveals a whole-genome duplication.</title>
        <authorList>
            <person name="Ma L.-J."/>
            <person name="Ibrahim A.S."/>
            <person name="Skory C."/>
            <person name="Grabherr M.G."/>
            <person name="Burger G."/>
            <person name="Butler M."/>
            <person name="Elias M."/>
            <person name="Idnurm A."/>
            <person name="Lang B.F."/>
            <person name="Sone T."/>
            <person name="Abe A."/>
            <person name="Calvo S.E."/>
            <person name="Corrochano L.M."/>
            <person name="Engels R."/>
            <person name="Fu J."/>
            <person name="Hansberg W."/>
            <person name="Kim J.-M."/>
            <person name="Kodira C.D."/>
            <person name="Koehrsen M.J."/>
            <person name="Liu B."/>
            <person name="Miranda-Saavedra D."/>
            <person name="O'Leary S."/>
            <person name="Ortiz-Castellanos L."/>
            <person name="Poulter R."/>
            <person name="Rodriguez-Romero J."/>
            <person name="Ruiz-Herrera J."/>
            <person name="Shen Y.-Q."/>
            <person name="Zeng Q."/>
            <person name="Galagan J."/>
            <person name="Birren B.W."/>
            <person name="Cuomo C.A."/>
            <person name="Wickes B.L."/>
        </authorList>
    </citation>
    <scope>NUCLEOTIDE SEQUENCE [LARGE SCALE GENOMIC DNA]</scope>
    <source>
        <strain evidence="2">RA 99-880 / ATCC MYA-4621 / FGSC 9543 / NRRL 43880</strain>
    </source>
</reference>
<dbReference type="VEuPathDB" id="FungiDB:RO3G_11936"/>
<dbReference type="EMBL" id="CH476740">
    <property type="protein sequence ID" value="EIE87225.1"/>
    <property type="molecule type" value="Genomic_DNA"/>
</dbReference>
<sequence>MTTQLKNKGLIYGRYKYQADDLICADDLSGLEILLTEVSSGYGSGDDSKASFDYYKAMFGMLSMMRTIAQKYNKDTFDTFSNLKVHFLHGHGRQQFHYFFGTLID</sequence>